<dbReference type="PANTHER" id="PTHR12763">
    <property type="match status" value="1"/>
</dbReference>
<feature type="transmembrane region" description="Helical" evidence="6">
    <location>
        <begin position="41"/>
        <end position="69"/>
    </location>
</feature>
<reference evidence="8 9" key="1">
    <citation type="submission" date="2018-06" db="EMBL/GenBank/DDBJ databases">
        <title>Genomic Encyclopedia of Type Strains, Phase IV (KMG-IV): sequencing the most valuable type-strain genomes for metagenomic binning, comparative biology and taxonomic classification.</title>
        <authorList>
            <person name="Goeker M."/>
        </authorList>
    </citation>
    <scope>NUCLEOTIDE SEQUENCE [LARGE SCALE GENOMIC DNA]</scope>
    <source>
        <strain evidence="8 9">DSM 24875</strain>
    </source>
</reference>
<accession>A0A366FSL7</accession>
<evidence type="ECO:0000256" key="6">
    <source>
        <dbReference type="SAM" id="Phobius"/>
    </source>
</evidence>
<evidence type="ECO:0000313" key="8">
    <source>
        <dbReference type="EMBL" id="RBP16735.1"/>
    </source>
</evidence>
<comment type="caution">
    <text evidence="8">The sequence shown here is derived from an EMBL/GenBank/DDBJ whole genome shotgun (WGS) entry which is preliminary data.</text>
</comment>
<comment type="subcellular location">
    <subcellularLocation>
        <location evidence="1">Membrane</location>
        <topology evidence="1">Single-pass membrane protein</topology>
    </subcellularLocation>
</comment>
<dbReference type="InterPro" id="IPR001623">
    <property type="entry name" value="DnaJ_domain"/>
</dbReference>
<dbReference type="Proteomes" id="UP000253529">
    <property type="component" value="Unassembled WGS sequence"/>
</dbReference>
<dbReference type="GO" id="GO:0016020">
    <property type="term" value="C:membrane"/>
    <property type="evidence" value="ECO:0007669"/>
    <property type="project" value="UniProtKB-SubCell"/>
</dbReference>
<dbReference type="PROSITE" id="PS50076">
    <property type="entry name" value="DNAJ_2"/>
    <property type="match status" value="1"/>
</dbReference>
<keyword evidence="2 6" id="KW-0812">Transmembrane</keyword>
<keyword evidence="9" id="KW-1185">Reference proteome</keyword>
<name>A0A366FSL7_9HYPH</name>
<evidence type="ECO:0000256" key="2">
    <source>
        <dbReference type="ARBA" id="ARBA00022692"/>
    </source>
</evidence>
<dbReference type="InterPro" id="IPR036869">
    <property type="entry name" value="J_dom_sf"/>
</dbReference>
<evidence type="ECO:0000313" key="9">
    <source>
        <dbReference type="Proteomes" id="UP000253529"/>
    </source>
</evidence>
<feature type="domain" description="J" evidence="7">
    <location>
        <begin position="198"/>
        <end position="251"/>
    </location>
</feature>
<organism evidence="8 9">
    <name type="scientific">Roseiarcus fermentans</name>
    <dbReference type="NCBI Taxonomy" id="1473586"/>
    <lineage>
        <taxon>Bacteria</taxon>
        <taxon>Pseudomonadati</taxon>
        <taxon>Pseudomonadota</taxon>
        <taxon>Alphaproteobacteria</taxon>
        <taxon>Hyphomicrobiales</taxon>
        <taxon>Roseiarcaceae</taxon>
        <taxon>Roseiarcus</taxon>
    </lineage>
</organism>
<dbReference type="PANTHER" id="PTHR12763:SF28">
    <property type="entry name" value="GEO10507P1-RELATED"/>
    <property type="match status" value="1"/>
</dbReference>
<protein>
    <recommendedName>
        <fullName evidence="7">J domain-containing protein</fullName>
    </recommendedName>
</protein>
<dbReference type="SUPFAM" id="SSF46565">
    <property type="entry name" value="Chaperone J-domain"/>
    <property type="match status" value="1"/>
</dbReference>
<gene>
    <name evidence="8" type="ORF">DFR50_10412</name>
</gene>
<keyword evidence="3 6" id="KW-1133">Transmembrane helix</keyword>
<evidence type="ECO:0000256" key="1">
    <source>
        <dbReference type="ARBA" id="ARBA00004167"/>
    </source>
</evidence>
<evidence type="ECO:0000256" key="5">
    <source>
        <dbReference type="ARBA" id="ARBA00038105"/>
    </source>
</evidence>
<dbReference type="CDD" id="cd06257">
    <property type="entry name" value="DnaJ"/>
    <property type="match status" value="1"/>
</dbReference>
<dbReference type="SMART" id="SM00271">
    <property type="entry name" value="DnaJ"/>
    <property type="match status" value="1"/>
</dbReference>
<evidence type="ECO:0000256" key="3">
    <source>
        <dbReference type="ARBA" id="ARBA00022989"/>
    </source>
</evidence>
<dbReference type="EMBL" id="QNRK01000004">
    <property type="protein sequence ID" value="RBP16735.1"/>
    <property type="molecule type" value="Genomic_DNA"/>
</dbReference>
<dbReference type="OrthoDB" id="9811070at2"/>
<sequence>MNFIIGLVLLILLLSAIKQFARMDAAAAARAVRTGGGVLGLIVAALLLLRGRIVFAAALAGMAASFAGWSKFGLGKFGQGWPGGLGQGWTNFRTPGAADPNGGRVSTARSATLEVRLDHDSGVMTGAVRAGAYAGRALETLSRPELVSLLGELRRDDPDGVPLLETYLDRRFAGWREADQGEREAGRGSASGAMTRREAWETLGLAEGASAEDIIGAHRALMKKLHPDRGGSTGLAARVNQAKDVLLQRHG</sequence>
<proteinExistence type="inferred from homology"/>
<comment type="similarity">
    <text evidence="5">Belongs to the TIM14 family.</text>
</comment>
<evidence type="ECO:0000256" key="4">
    <source>
        <dbReference type="ARBA" id="ARBA00023136"/>
    </source>
</evidence>
<dbReference type="Gene3D" id="1.10.287.110">
    <property type="entry name" value="DnaJ domain"/>
    <property type="match status" value="1"/>
</dbReference>
<dbReference type="AlphaFoldDB" id="A0A366FSL7"/>
<keyword evidence="4 6" id="KW-0472">Membrane</keyword>
<dbReference type="RefSeq" id="WP_113887983.1">
    <property type="nucleotide sequence ID" value="NZ_QNRK01000004.1"/>
</dbReference>
<evidence type="ECO:0000259" key="7">
    <source>
        <dbReference type="PROSITE" id="PS50076"/>
    </source>
</evidence>